<accession>A0AAE3JB17</accession>
<dbReference type="RefSeq" id="WP_022230078.1">
    <property type="nucleotide sequence ID" value="NZ_JAJEQM010000016.1"/>
</dbReference>
<feature type="transmembrane region" description="Helical" evidence="1">
    <location>
        <begin position="89"/>
        <end position="109"/>
    </location>
</feature>
<evidence type="ECO:0000313" key="2">
    <source>
        <dbReference type="EMBL" id="MCC2211315.1"/>
    </source>
</evidence>
<proteinExistence type="predicted"/>
<feature type="transmembrane region" description="Helical" evidence="1">
    <location>
        <begin position="12"/>
        <end position="28"/>
    </location>
</feature>
<comment type="caution">
    <text evidence="2">The sequence shown here is derived from an EMBL/GenBank/DDBJ whole genome shotgun (WGS) entry which is preliminary data.</text>
</comment>
<keyword evidence="1" id="KW-0812">Transmembrane</keyword>
<keyword evidence="1" id="KW-0472">Membrane</keyword>
<dbReference type="EMBL" id="JAJEQM010000016">
    <property type="protein sequence ID" value="MCC2211315.1"/>
    <property type="molecule type" value="Genomic_DNA"/>
</dbReference>
<organism evidence="2 3">
    <name type="scientific">Hominilimicola fabiformis</name>
    <dbReference type="NCBI Taxonomy" id="2885356"/>
    <lineage>
        <taxon>Bacteria</taxon>
        <taxon>Bacillati</taxon>
        <taxon>Bacillota</taxon>
        <taxon>Clostridia</taxon>
        <taxon>Eubacteriales</taxon>
        <taxon>Oscillospiraceae</taxon>
        <taxon>Hominilimicola</taxon>
    </lineage>
</organism>
<evidence type="ECO:0000256" key="1">
    <source>
        <dbReference type="SAM" id="Phobius"/>
    </source>
</evidence>
<keyword evidence="3" id="KW-1185">Reference proteome</keyword>
<reference evidence="2 3" key="1">
    <citation type="submission" date="2021-10" db="EMBL/GenBank/DDBJ databases">
        <title>Anaerobic single-cell dispensing facilitates the cultivation of human gut bacteria.</title>
        <authorList>
            <person name="Afrizal A."/>
        </authorList>
    </citation>
    <scope>NUCLEOTIDE SEQUENCE [LARGE SCALE GENOMIC DNA]</scope>
    <source>
        <strain evidence="2 3">CLA-AA-H232</strain>
    </source>
</reference>
<gene>
    <name evidence="2" type="ORF">LKE05_11005</name>
</gene>
<name>A0AAE3JB17_9FIRM</name>
<feature type="transmembrane region" description="Helical" evidence="1">
    <location>
        <begin position="48"/>
        <end position="68"/>
    </location>
</feature>
<dbReference type="AlphaFoldDB" id="A0AAE3JB17"/>
<keyword evidence="1" id="KW-1133">Transmembrane helix</keyword>
<evidence type="ECO:0000313" key="3">
    <source>
        <dbReference type="Proteomes" id="UP001198242"/>
    </source>
</evidence>
<sequence>MIKVVKKILEKINLIGIAMMITAQAAFADSISSTKLATGTTNLIQDVTAWIIGLGSGVTILMVIYCLLRRNMADEMDHKKWQTRMIVSLISGVGIVVASGVIKALVSYYQ</sequence>
<protein>
    <submittedName>
        <fullName evidence="2">Uncharacterized protein</fullName>
    </submittedName>
</protein>
<dbReference type="Proteomes" id="UP001198242">
    <property type="component" value="Unassembled WGS sequence"/>
</dbReference>